<keyword evidence="2" id="KW-0732">Signal</keyword>
<dbReference type="RefSeq" id="WP_223467724.1">
    <property type="nucleotide sequence ID" value="NZ_JAFBIL020000003.1"/>
</dbReference>
<dbReference type="PANTHER" id="PTHR48081">
    <property type="entry name" value="AB HYDROLASE SUPERFAMILY PROTEIN C4A8.06C"/>
    <property type="match status" value="1"/>
</dbReference>
<evidence type="ECO:0000259" key="3">
    <source>
        <dbReference type="Pfam" id="PF20434"/>
    </source>
</evidence>
<keyword evidence="1 4" id="KW-0378">Hydrolase</keyword>
<gene>
    <name evidence="4" type="ORF">I4X03_008125</name>
</gene>
<dbReference type="GO" id="GO:0016787">
    <property type="term" value="F:hydrolase activity"/>
    <property type="evidence" value="ECO:0007669"/>
    <property type="project" value="UniProtKB-KW"/>
</dbReference>
<evidence type="ECO:0000256" key="1">
    <source>
        <dbReference type="ARBA" id="ARBA00022801"/>
    </source>
</evidence>
<dbReference type="InterPro" id="IPR029058">
    <property type="entry name" value="AB_hydrolase_fold"/>
</dbReference>
<reference evidence="4 5" key="2">
    <citation type="submission" date="2021-08" db="EMBL/GenBank/DDBJ databases">
        <title>Massilia sp. R798.</title>
        <authorList>
            <person name="Baek J.H."/>
            <person name="Jung H.S."/>
            <person name="Kim K.R."/>
            <person name="Jeon C.O."/>
        </authorList>
    </citation>
    <scope>NUCLEOTIDE SEQUENCE [LARGE SCALE GENOMIC DNA]</scope>
    <source>
        <strain evidence="4 5">R798</strain>
    </source>
</reference>
<protein>
    <submittedName>
        <fullName evidence="4">Alpha/beta hydrolase</fullName>
    </submittedName>
</protein>
<feature type="signal peptide" evidence="2">
    <location>
        <begin position="1"/>
        <end position="20"/>
    </location>
</feature>
<organism evidence="4 5">
    <name type="scientific">Massilia soli</name>
    <dbReference type="NCBI Taxonomy" id="2792854"/>
    <lineage>
        <taxon>Bacteria</taxon>
        <taxon>Pseudomonadati</taxon>
        <taxon>Pseudomonadota</taxon>
        <taxon>Betaproteobacteria</taxon>
        <taxon>Burkholderiales</taxon>
        <taxon>Oxalobacteraceae</taxon>
        <taxon>Telluria group</taxon>
        <taxon>Massilia</taxon>
    </lineage>
</organism>
<comment type="caution">
    <text evidence="4">The sequence shown here is derived from an EMBL/GenBank/DDBJ whole genome shotgun (WGS) entry which is preliminary data.</text>
</comment>
<sequence>MTDRLSALLPALLISSAAVAAPMTLDDYLKLSGPAPTARIAYGSAPSQFAELFRPQGKGPFPVVVLVHGGCWTIKFGGIEQMRNVAGALAAEGIAVWNVEYRRSDEPGGGYPGTYQDINAALDKLGMEAASYQLDTSRIVAMGHSAGGQLVQWIAGRSKVPASSPLFHPNPLPVREIISLGGLADLRGEKDLIKASCGRDTAELAGLPSAARPDVFVDTNAAELMPNGSHTLLVTGERDTISPPRVAFAYASRARDAGDSAEVLILPGASHYDEVAATSPSWRLILPSIRAALGLAPLAGQ</sequence>
<accession>A0ABS7SMX1</accession>
<name>A0ABS7SMX1_9BURK</name>
<evidence type="ECO:0000256" key="2">
    <source>
        <dbReference type="SAM" id="SignalP"/>
    </source>
</evidence>
<dbReference type="InterPro" id="IPR049492">
    <property type="entry name" value="BD-FAE-like_dom"/>
</dbReference>
<dbReference type="Gene3D" id="3.40.50.1820">
    <property type="entry name" value="alpha/beta hydrolase"/>
    <property type="match status" value="1"/>
</dbReference>
<dbReference type="SUPFAM" id="SSF53474">
    <property type="entry name" value="alpha/beta-Hydrolases"/>
    <property type="match status" value="1"/>
</dbReference>
<dbReference type="InterPro" id="IPR050300">
    <property type="entry name" value="GDXG_lipolytic_enzyme"/>
</dbReference>
<dbReference type="Proteomes" id="UP000809349">
    <property type="component" value="Unassembled WGS sequence"/>
</dbReference>
<keyword evidence="5" id="KW-1185">Reference proteome</keyword>
<evidence type="ECO:0000313" key="5">
    <source>
        <dbReference type="Proteomes" id="UP000809349"/>
    </source>
</evidence>
<dbReference type="Pfam" id="PF20434">
    <property type="entry name" value="BD-FAE"/>
    <property type="match status" value="1"/>
</dbReference>
<reference evidence="4 5" key="1">
    <citation type="submission" date="2021-01" db="EMBL/GenBank/DDBJ databases">
        <authorList>
            <person name="Ruan W."/>
            <person name="Khan S.A."/>
            <person name="Jeon C.O."/>
        </authorList>
    </citation>
    <scope>NUCLEOTIDE SEQUENCE [LARGE SCALE GENOMIC DNA]</scope>
    <source>
        <strain evidence="4 5">R798</strain>
    </source>
</reference>
<dbReference type="PANTHER" id="PTHR48081:SF33">
    <property type="entry name" value="KYNURENINE FORMAMIDASE"/>
    <property type="match status" value="1"/>
</dbReference>
<feature type="domain" description="BD-FAE-like" evidence="3">
    <location>
        <begin position="55"/>
        <end position="243"/>
    </location>
</feature>
<evidence type="ECO:0000313" key="4">
    <source>
        <dbReference type="EMBL" id="MBZ2207226.1"/>
    </source>
</evidence>
<proteinExistence type="predicted"/>
<dbReference type="EMBL" id="JAFBIL020000003">
    <property type="protein sequence ID" value="MBZ2207226.1"/>
    <property type="molecule type" value="Genomic_DNA"/>
</dbReference>
<feature type="chain" id="PRO_5047213335" evidence="2">
    <location>
        <begin position="21"/>
        <end position="301"/>
    </location>
</feature>